<evidence type="ECO:0000256" key="3">
    <source>
        <dbReference type="ARBA" id="ARBA00044493"/>
    </source>
</evidence>
<evidence type="ECO:0000256" key="2">
    <source>
        <dbReference type="ARBA" id="ARBA00022737"/>
    </source>
</evidence>
<gene>
    <name evidence="6" type="ORF">S40285_01871</name>
</gene>
<comment type="similarity">
    <text evidence="1">Belongs to the CCM1 family.</text>
</comment>
<sequence>MAQYAEAMNSLNNSKQDANNNFSVQYFDQDGDKPTAVGSEDTLLSPEIAEHALGQAFRLGEMKHMLQTKEERDALQQVISQVGVDWKNIKTEEDIAQAKAKMRAYTASIDAEIEKAKSELPKELRDQITLEMSGLNLEDEQDVMSAPAGIPQIPLQSWTLNQRRKISKLNSVIRHVSPKLRSGAGLTKKLVLTVYKSYQQARLALAHGWSNVPLDVWDFFWKVFSADESVNLHRLAHVSLLAKDMSEAKVTLTPAQQLLTIEAVFVEGWDVRAIDNWKRCTSTLGQESSESFQDFWELGVRMYCRIGDMAQAERAVAKLLENHSDPRILLPVIRTYSEKGTEQDREKAWTAYRQMRELLGQNMTIEDYDQVISYFLPTNQIENALYAFVDMMSDGQINLKEQKYLPSVVANKFFLGKWLKRLIGAGDLDGAYEVSEFMRQKGVAAAAIHLNGLIGAWQRTGGADNVDKADELAWSMIETRIHFVRARSQGSAAPLEKKEPRGTAPLPRATLETFSLLAENYRVRGLHSRLESLWEAFRDAEISPDIFMMNQLLESYINAGQYNEALELYASLPSRGVAPDPYTFSALWKTIAINRLHIVPPAALEKEALATRNLFAEMVKFKEAFAPAGMDGQLGRKILHSFRRLKDQPGFLVALIALKEVFNFLPSETLVLEILLGTTKISWELDTHKRRLMTVKKDMDREILAWAGGDVEKLEGRQRGEALYEYLQKKFWPSSGSEEDVQGVLVDVAAQMGVHELLAPTRKKAKRRFFIF</sequence>
<name>A0A084QQN4_STAC4</name>
<evidence type="ECO:0000256" key="5">
    <source>
        <dbReference type="PROSITE-ProRule" id="PRU00708"/>
    </source>
</evidence>
<accession>A0A084QQN4</accession>
<evidence type="ECO:0000256" key="1">
    <source>
        <dbReference type="ARBA" id="ARBA00006192"/>
    </source>
</evidence>
<reference evidence="6 7" key="1">
    <citation type="journal article" date="2014" name="BMC Genomics">
        <title>Comparative genome sequencing reveals chemotype-specific gene clusters in the toxigenic black mold Stachybotrys.</title>
        <authorList>
            <person name="Semeiks J."/>
            <person name="Borek D."/>
            <person name="Otwinowski Z."/>
            <person name="Grishin N.V."/>
        </authorList>
    </citation>
    <scope>NUCLEOTIDE SEQUENCE [LARGE SCALE GENOMIC DNA]</scope>
    <source>
        <strain evidence="6 7">IBT 40285</strain>
    </source>
</reference>
<dbReference type="OrthoDB" id="185373at2759"/>
<evidence type="ECO:0000256" key="4">
    <source>
        <dbReference type="ARBA" id="ARBA00044511"/>
    </source>
</evidence>
<comment type="subunit">
    <text evidence="4">Binds to mitochondrial small subunit 15S rRNA.</text>
</comment>
<protein>
    <submittedName>
        <fullName evidence="6">Uncharacterized protein</fullName>
    </submittedName>
</protein>
<dbReference type="NCBIfam" id="TIGR00756">
    <property type="entry name" value="PPR"/>
    <property type="match status" value="1"/>
</dbReference>
<dbReference type="HOGENOM" id="CLU_014148_1_0_1"/>
<dbReference type="InParanoid" id="A0A084QQN4"/>
<dbReference type="InterPro" id="IPR011990">
    <property type="entry name" value="TPR-like_helical_dom_sf"/>
</dbReference>
<dbReference type="EMBL" id="KL660462">
    <property type="protein sequence ID" value="KFA66269.1"/>
    <property type="molecule type" value="Genomic_DNA"/>
</dbReference>
<dbReference type="AlphaFoldDB" id="A0A084QQN4"/>
<dbReference type="Gene3D" id="1.25.40.10">
    <property type="entry name" value="Tetratricopeptide repeat domain"/>
    <property type="match status" value="2"/>
</dbReference>
<dbReference type="Proteomes" id="UP000028524">
    <property type="component" value="Unassembled WGS sequence"/>
</dbReference>
<dbReference type="OMA" id="AFMMNQL"/>
<keyword evidence="7" id="KW-1185">Reference proteome</keyword>
<dbReference type="PANTHER" id="PTHR47447:SF17">
    <property type="entry name" value="OS12G0638900 PROTEIN"/>
    <property type="match status" value="1"/>
</dbReference>
<keyword evidence="2" id="KW-0677">Repeat</keyword>
<proteinExistence type="inferred from homology"/>
<dbReference type="InterPro" id="IPR002885">
    <property type="entry name" value="PPR_rpt"/>
</dbReference>
<evidence type="ECO:0000313" key="6">
    <source>
        <dbReference type="EMBL" id="KFA66269.1"/>
    </source>
</evidence>
<dbReference type="STRING" id="1283841.A0A084QQN4"/>
<evidence type="ECO:0000313" key="7">
    <source>
        <dbReference type="Proteomes" id="UP000028524"/>
    </source>
</evidence>
<comment type="function">
    <text evidence="3">Regulates mitochondrial small subunit maturation by controlling 15S rRNA 5'-end processing. Localizes to the 5' precursor of the 15S rRNA in a position that is subsequently occupied by mS47 in the mature yeast mtSSU. Uses structure and sequence-specific RNA recognition, binding to a single-stranded region of the precursor and specifically recognizing bases -6 to -1. The exchange of Ccm1 for mS47 is coupled to the irreversible removal of precursor rRNA that is accompanied by conformational changes of the mitoribosomal proteins uS5m and mS26. These conformational changes signal completion of 5'-end rRNA processing through protection of the mature 5'-end of the 15S rRNA and stabilization of mS47. The removal of the 5' precursor together with the dissociation of Ccm1 may be catalyzed by the 5'-3' exoribonuclease Pet127. Involved in the specific removal of group I introns in mitochondrial encoded transcripts.</text>
</comment>
<dbReference type="PROSITE" id="PS51375">
    <property type="entry name" value="PPR"/>
    <property type="match status" value="1"/>
</dbReference>
<dbReference type="Pfam" id="PF13041">
    <property type="entry name" value="PPR_2"/>
    <property type="match status" value="1"/>
</dbReference>
<dbReference type="PANTHER" id="PTHR47447">
    <property type="entry name" value="OS03G0856100 PROTEIN"/>
    <property type="match status" value="1"/>
</dbReference>
<organism evidence="6 7">
    <name type="scientific">Stachybotrys chlorohalonatus (strain IBT 40285)</name>
    <dbReference type="NCBI Taxonomy" id="1283841"/>
    <lineage>
        <taxon>Eukaryota</taxon>
        <taxon>Fungi</taxon>
        <taxon>Dikarya</taxon>
        <taxon>Ascomycota</taxon>
        <taxon>Pezizomycotina</taxon>
        <taxon>Sordariomycetes</taxon>
        <taxon>Hypocreomycetidae</taxon>
        <taxon>Hypocreales</taxon>
        <taxon>Stachybotryaceae</taxon>
        <taxon>Stachybotrys</taxon>
    </lineage>
</organism>
<feature type="repeat" description="PPR" evidence="5">
    <location>
        <begin position="545"/>
        <end position="579"/>
    </location>
</feature>